<protein>
    <recommendedName>
        <fullName evidence="7">Polyamine aminopropyltransferase</fullName>
    </recommendedName>
    <alternativeName>
        <fullName evidence="7">Putrescine aminopropyltransferase</fullName>
        <shortName evidence="7">PAPT</shortName>
    </alternativeName>
    <alternativeName>
        <fullName evidence="7">Spermidine synthase</fullName>
        <shortName evidence="7">SPDS</shortName>
        <shortName evidence="7">SPDSY</shortName>
        <ecNumber evidence="7">2.5.1.16</ecNumber>
    </alternativeName>
</protein>
<comment type="catalytic activity">
    <reaction evidence="7">
        <text>S-adenosyl 3-(methylsulfanyl)propylamine + putrescine = S-methyl-5'-thioadenosine + spermidine + H(+)</text>
        <dbReference type="Rhea" id="RHEA:12721"/>
        <dbReference type="ChEBI" id="CHEBI:15378"/>
        <dbReference type="ChEBI" id="CHEBI:17509"/>
        <dbReference type="ChEBI" id="CHEBI:57443"/>
        <dbReference type="ChEBI" id="CHEBI:57834"/>
        <dbReference type="ChEBI" id="CHEBI:326268"/>
        <dbReference type="EC" id="2.5.1.16"/>
    </reaction>
</comment>
<comment type="caution">
    <text evidence="7">Lacks conserved residue(s) required for the propagation of feature annotation.</text>
</comment>
<feature type="binding site" evidence="7">
    <location>
        <position position="121"/>
    </location>
    <ligand>
        <name>S-methyl-5'-thioadenosine</name>
        <dbReference type="ChEBI" id="CHEBI:17509"/>
    </ligand>
</feature>
<dbReference type="GO" id="GO:0010487">
    <property type="term" value="F:thermospermine synthase activity"/>
    <property type="evidence" value="ECO:0007669"/>
    <property type="project" value="UniProtKB-EC"/>
</dbReference>
<gene>
    <name evidence="7" type="primary">speE</name>
    <name evidence="10" type="ORF">ENV62_06655</name>
</gene>
<dbReference type="EC" id="2.5.1.16" evidence="7"/>
<evidence type="ECO:0000256" key="2">
    <source>
        <dbReference type="ARBA" id="ARBA00022490"/>
    </source>
</evidence>
<dbReference type="HAMAP" id="MF_00198">
    <property type="entry name" value="Spermidine_synth"/>
    <property type="match status" value="1"/>
</dbReference>
<reference evidence="10" key="1">
    <citation type="journal article" date="2020" name="mSystems">
        <title>Genome- and Community-Level Interaction Insights into Carbon Utilization and Element Cycling Functions of Hydrothermarchaeota in Hydrothermal Sediment.</title>
        <authorList>
            <person name="Zhou Z."/>
            <person name="Liu Y."/>
            <person name="Xu W."/>
            <person name="Pan J."/>
            <person name="Luo Z.H."/>
            <person name="Li M."/>
        </authorList>
    </citation>
    <scope>NUCLEOTIDE SEQUENCE [LARGE SCALE GENOMIC DNA]</scope>
    <source>
        <strain evidence="10">SpSt-776</strain>
    </source>
</reference>
<keyword evidence="10" id="KW-0489">Methyltransferase</keyword>
<dbReference type="FunFam" id="3.40.50.150:FF:000088">
    <property type="entry name" value="Polyamine aminopropyltransferase"/>
    <property type="match status" value="1"/>
</dbReference>
<evidence type="ECO:0000256" key="5">
    <source>
        <dbReference type="ARBA" id="ARBA00023115"/>
    </source>
</evidence>
<evidence type="ECO:0000256" key="3">
    <source>
        <dbReference type="ARBA" id="ARBA00022679"/>
    </source>
</evidence>
<keyword evidence="3 7" id="KW-0808">Transferase</keyword>
<dbReference type="PROSITE" id="PS01330">
    <property type="entry name" value="PABS_1"/>
    <property type="match status" value="1"/>
</dbReference>
<dbReference type="UniPathway" id="UPA00248">
    <property type="reaction ID" value="UER00314"/>
</dbReference>
<dbReference type="Gene3D" id="2.30.140.10">
    <property type="entry name" value="Spermidine synthase, tetramerisation domain"/>
    <property type="match status" value="1"/>
</dbReference>
<dbReference type="CDD" id="cd02440">
    <property type="entry name" value="AdoMet_MTases"/>
    <property type="match status" value="1"/>
</dbReference>
<dbReference type="PROSITE" id="PS51006">
    <property type="entry name" value="PABS_2"/>
    <property type="match status" value="1"/>
</dbReference>
<keyword evidence="4 7" id="KW-0745">Spermidine biosynthesis</keyword>
<dbReference type="SUPFAM" id="SSF53335">
    <property type="entry name" value="S-adenosyl-L-methionine-dependent methyltransferases"/>
    <property type="match status" value="1"/>
</dbReference>
<dbReference type="InterPro" id="IPR030373">
    <property type="entry name" value="PABS_CS"/>
</dbReference>
<dbReference type="PANTHER" id="PTHR43317:SF1">
    <property type="entry name" value="THERMOSPERMINE SYNTHASE ACAULIS5"/>
    <property type="match status" value="1"/>
</dbReference>
<dbReference type="InterPro" id="IPR030374">
    <property type="entry name" value="PABS"/>
</dbReference>
<evidence type="ECO:0000313" key="10">
    <source>
        <dbReference type="EMBL" id="HGB14896.1"/>
    </source>
</evidence>
<feature type="binding site" evidence="7">
    <location>
        <position position="77"/>
    </location>
    <ligand>
        <name>spermidine</name>
        <dbReference type="ChEBI" id="CHEBI:57834"/>
    </ligand>
</feature>
<evidence type="ECO:0000259" key="9">
    <source>
        <dbReference type="PROSITE" id="PS51006"/>
    </source>
</evidence>
<feature type="binding site" evidence="7">
    <location>
        <position position="181"/>
    </location>
    <ligand>
        <name>S-methyl-5'-thioadenosine</name>
        <dbReference type="ChEBI" id="CHEBI:17509"/>
    </ligand>
</feature>
<evidence type="ECO:0000256" key="6">
    <source>
        <dbReference type="ARBA" id="ARBA00048874"/>
    </source>
</evidence>
<evidence type="ECO:0000256" key="8">
    <source>
        <dbReference type="PROSITE-ProRule" id="PRU00354"/>
    </source>
</evidence>
<dbReference type="GO" id="GO:0008168">
    <property type="term" value="F:methyltransferase activity"/>
    <property type="evidence" value="ECO:0007669"/>
    <property type="project" value="UniProtKB-KW"/>
</dbReference>
<dbReference type="InterPro" id="IPR035246">
    <property type="entry name" value="Spermidine_synt_N"/>
</dbReference>
<feature type="binding site" evidence="7">
    <location>
        <position position="101"/>
    </location>
    <ligand>
        <name>spermidine</name>
        <dbReference type="ChEBI" id="CHEBI:57834"/>
    </ligand>
</feature>
<evidence type="ECO:0000256" key="4">
    <source>
        <dbReference type="ARBA" id="ARBA00023066"/>
    </source>
</evidence>
<feature type="domain" description="PABS" evidence="9">
    <location>
        <begin position="17"/>
        <end position="253"/>
    </location>
</feature>
<name>A0A7C3WQZ0_9BACT</name>
<sequence>MANQTNLSPQKTRWPEGDWFLDHGSPADLIAYEKKEVIVRGRTKFQEYEIFQSSLYGRVLVLDGRLQSAEKDEAIYHEAMVHPAMVAHPEPRTVLILGGGEGATLREVLRHRSVARAVMVDIDEELVQLCETWLPSHHRGAFHDPRAELVFADGRAWLEKQPDGSFDVILLDLPEPLELGPALKLFTREMYELVCRKLTPQGVMAVQSGSAGIHGRMMPDINCTLRAVFPRVVAYTAFVPSFMDLYGFHVAGGESFQWPLPAEVAGRLQARGLYTFQWFGVDFSACLPRLPVYLQNRLEKEGRLLTDAEPFGPKPGERAFF</sequence>
<comment type="catalytic activity">
    <reaction evidence="6">
        <text>S-adenosyl 3-(methylsulfanyl)propylamine + spermidine = thermospermine + S-methyl-5'-thioadenosine + H(+)</text>
        <dbReference type="Rhea" id="RHEA:30515"/>
        <dbReference type="ChEBI" id="CHEBI:15378"/>
        <dbReference type="ChEBI" id="CHEBI:17509"/>
        <dbReference type="ChEBI" id="CHEBI:57443"/>
        <dbReference type="ChEBI" id="CHEBI:57834"/>
        <dbReference type="ChEBI" id="CHEBI:59903"/>
        <dbReference type="EC" id="2.5.1.79"/>
    </reaction>
</comment>
<dbReference type="Pfam" id="PF01564">
    <property type="entry name" value="Spermine_synth"/>
    <property type="match status" value="1"/>
</dbReference>
<keyword evidence="2" id="KW-0963">Cytoplasm</keyword>
<dbReference type="GO" id="GO:0004766">
    <property type="term" value="F:spermidine synthase activity"/>
    <property type="evidence" value="ECO:0007669"/>
    <property type="project" value="UniProtKB-UniRule"/>
</dbReference>
<comment type="pathway">
    <text evidence="7">Amine and polyamine biosynthesis; spermidine biosynthesis; spermidine from putrescine: step 1/1.</text>
</comment>
<organism evidence="10">
    <name type="scientific">Desulfobacca acetoxidans</name>
    <dbReference type="NCBI Taxonomy" id="60893"/>
    <lineage>
        <taxon>Bacteria</taxon>
        <taxon>Pseudomonadati</taxon>
        <taxon>Thermodesulfobacteriota</taxon>
        <taxon>Desulfobaccia</taxon>
        <taxon>Desulfobaccales</taxon>
        <taxon>Desulfobaccaceae</taxon>
        <taxon>Desulfobacca</taxon>
    </lineage>
</organism>
<comment type="subunit">
    <text evidence="7">Homodimer or homotetramer.</text>
</comment>
<dbReference type="Gene3D" id="3.40.50.150">
    <property type="entry name" value="Vaccinia Virus protein VP39"/>
    <property type="match status" value="1"/>
</dbReference>
<comment type="similarity">
    <text evidence="1 7">Belongs to the spermidine/spermine synthase family.</text>
</comment>
<comment type="function">
    <text evidence="7">Catalyzes the irreversible transfer of a propylamine group from the amino donor S-adenosylmethioninamine (decarboxy-AdoMet) to putrescine (1,4-diaminobutane) to yield spermidine.</text>
</comment>
<dbReference type="AlphaFoldDB" id="A0A7C3WQZ0"/>
<feature type="active site" description="Proton acceptor" evidence="7 8">
    <location>
        <position position="172"/>
    </location>
</feature>
<evidence type="ECO:0000256" key="7">
    <source>
        <dbReference type="HAMAP-Rule" id="MF_00198"/>
    </source>
</evidence>
<dbReference type="InterPro" id="IPR029063">
    <property type="entry name" value="SAM-dependent_MTases_sf"/>
</dbReference>
<dbReference type="InterPro" id="IPR001045">
    <property type="entry name" value="Spermi_synthase"/>
</dbReference>
<dbReference type="EMBL" id="DTHB01000046">
    <property type="protein sequence ID" value="HGB14896.1"/>
    <property type="molecule type" value="Genomic_DNA"/>
</dbReference>
<feature type="binding site" evidence="7">
    <location>
        <position position="46"/>
    </location>
    <ligand>
        <name>S-methyl-5'-thioadenosine</name>
        <dbReference type="ChEBI" id="CHEBI:17509"/>
    </ligand>
</feature>
<dbReference type="Pfam" id="PF17284">
    <property type="entry name" value="Spermine_synt_N"/>
    <property type="match status" value="1"/>
</dbReference>
<proteinExistence type="inferred from homology"/>
<keyword evidence="5 7" id="KW-0620">Polyamine biosynthesis</keyword>
<dbReference type="GO" id="GO:0032259">
    <property type="term" value="P:methylation"/>
    <property type="evidence" value="ECO:0007669"/>
    <property type="project" value="UniProtKB-KW"/>
</dbReference>
<dbReference type="GO" id="GO:0008295">
    <property type="term" value="P:spermidine biosynthetic process"/>
    <property type="evidence" value="ECO:0007669"/>
    <property type="project" value="UniProtKB-UniRule"/>
</dbReference>
<dbReference type="InterPro" id="IPR037163">
    <property type="entry name" value="Spermidine_synt_N_sf"/>
</dbReference>
<accession>A0A7C3WQZ0</accession>
<evidence type="ECO:0000256" key="1">
    <source>
        <dbReference type="ARBA" id="ARBA00007867"/>
    </source>
</evidence>
<comment type="caution">
    <text evidence="10">The sequence shown here is derived from an EMBL/GenBank/DDBJ whole genome shotgun (WGS) entry which is preliminary data.</text>
</comment>
<dbReference type="PANTHER" id="PTHR43317">
    <property type="entry name" value="THERMOSPERMINE SYNTHASE ACAULIS5"/>
    <property type="match status" value="1"/>
</dbReference>
<feature type="binding site" evidence="7">
    <location>
        <begin position="153"/>
        <end position="154"/>
    </location>
    <ligand>
        <name>S-methyl-5'-thioadenosine</name>
        <dbReference type="ChEBI" id="CHEBI:17509"/>
    </ligand>
</feature>